<gene>
    <name evidence="16" type="ORF">F4553_003998</name>
</gene>
<evidence type="ECO:0000256" key="12">
    <source>
        <dbReference type="ARBA" id="ARBA00049406"/>
    </source>
</evidence>
<evidence type="ECO:0000256" key="9">
    <source>
        <dbReference type="ARBA" id="ARBA00023004"/>
    </source>
</evidence>
<keyword evidence="9 13" id="KW-0408">Iron</keyword>
<dbReference type="PANTHER" id="PTHR30182">
    <property type="entry name" value="L-SERINE DEHYDRATASE"/>
    <property type="match status" value="1"/>
</dbReference>
<feature type="domain" description="Serine dehydratase beta chain" evidence="15">
    <location>
        <begin position="3"/>
        <end position="152"/>
    </location>
</feature>
<evidence type="ECO:0000256" key="3">
    <source>
        <dbReference type="ARBA" id="ARBA00008636"/>
    </source>
</evidence>
<evidence type="ECO:0000256" key="4">
    <source>
        <dbReference type="ARBA" id="ARBA00012093"/>
    </source>
</evidence>
<comment type="pathway">
    <text evidence="2">Carbohydrate biosynthesis; gluconeogenesis.</text>
</comment>
<dbReference type="InterPro" id="IPR029009">
    <property type="entry name" value="ASB_dom_sf"/>
</dbReference>
<evidence type="ECO:0000256" key="7">
    <source>
        <dbReference type="ARBA" id="ARBA00022485"/>
    </source>
</evidence>
<dbReference type="Gene3D" id="3.30.1330.90">
    <property type="entry name" value="D-3-phosphoglycerate dehydrogenase, domain 3"/>
    <property type="match status" value="1"/>
</dbReference>
<dbReference type="InterPro" id="IPR005131">
    <property type="entry name" value="Ser_deHydtase_bsu"/>
</dbReference>
<dbReference type="InterPro" id="IPR004644">
    <property type="entry name" value="Fe-S_L-Ser_mono"/>
</dbReference>
<dbReference type="SUPFAM" id="SSF143548">
    <property type="entry name" value="Serine metabolism enzymes domain"/>
    <property type="match status" value="1"/>
</dbReference>
<keyword evidence="10 13" id="KW-0411">Iron-sulfur</keyword>
<comment type="caution">
    <text evidence="16">The sequence shown here is derived from an EMBL/GenBank/DDBJ whole genome shotgun (WGS) entry which is preliminary data.</text>
</comment>
<evidence type="ECO:0000256" key="11">
    <source>
        <dbReference type="ARBA" id="ARBA00023239"/>
    </source>
</evidence>
<dbReference type="AlphaFoldDB" id="A0A841BTY3"/>
<feature type="domain" description="Serine dehydratase-like alpha subunit" evidence="14">
    <location>
        <begin position="182"/>
        <end position="449"/>
    </location>
</feature>
<keyword evidence="8 13" id="KW-0479">Metal-binding</keyword>
<evidence type="ECO:0000256" key="5">
    <source>
        <dbReference type="ARBA" id="ARBA00018995"/>
    </source>
</evidence>
<name>A0A841BTY3_9ACTN</name>
<organism evidence="16 17">
    <name type="scientific">Allocatelliglobosispora scoriae</name>
    <dbReference type="NCBI Taxonomy" id="643052"/>
    <lineage>
        <taxon>Bacteria</taxon>
        <taxon>Bacillati</taxon>
        <taxon>Actinomycetota</taxon>
        <taxon>Actinomycetes</taxon>
        <taxon>Micromonosporales</taxon>
        <taxon>Micromonosporaceae</taxon>
        <taxon>Allocatelliglobosispora</taxon>
    </lineage>
</organism>
<dbReference type="EMBL" id="JACHMN010000002">
    <property type="protein sequence ID" value="MBB5870619.1"/>
    <property type="molecule type" value="Genomic_DNA"/>
</dbReference>
<dbReference type="GO" id="GO:0046872">
    <property type="term" value="F:metal ion binding"/>
    <property type="evidence" value="ECO:0007669"/>
    <property type="project" value="UniProtKB-KW"/>
</dbReference>
<proteinExistence type="inferred from homology"/>
<accession>A0A841BTY3</accession>
<dbReference type="Proteomes" id="UP000587527">
    <property type="component" value="Unassembled WGS sequence"/>
</dbReference>
<dbReference type="GO" id="GO:0003941">
    <property type="term" value="F:L-serine ammonia-lyase activity"/>
    <property type="evidence" value="ECO:0007669"/>
    <property type="project" value="UniProtKB-UniRule"/>
</dbReference>
<evidence type="ECO:0000256" key="13">
    <source>
        <dbReference type="RuleBase" id="RU366059"/>
    </source>
</evidence>
<evidence type="ECO:0000256" key="2">
    <source>
        <dbReference type="ARBA" id="ARBA00004742"/>
    </source>
</evidence>
<dbReference type="Pfam" id="PF03313">
    <property type="entry name" value="SDH_alpha"/>
    <property type="match status" value="1"/>
</dbReference>
<comment type="catalytic activity">
    <reaction evidence="12 13">
        <text>L-serine = pyruvate + NH4(+)</text>
        <dbReference type="Rhea" id="RHEA:19169"/>
        <dbReference type="ChEBI" id="CHEBI:15361"/>
        <dbReference type="ChEBI" id="CHEBI:28938"/>
        <dbReference type="ChEBI" id="CHEBI:33384"/>
        <dbReference type="EC" id="4.3.1.17"/>
    </reaction>
</comment>
<evidence type="ECO:0000256" key="1">
    <source>
        <dbReference type="ARBA" id="ARBA00001966"/>
    </source>
</evidence>
<dbReference type="InterPro" id="IPR051318">
    <property type="entry name" value="Fe-S_L-Ser"/>
</dbReference>
<dbReference type="PANTHER" id="PTHR30182:SF1">
    <property type="entry name" value="L-SERINE DEHYDRATASE 1"/>
    <property type="match status" value="1"/>
</dbReference>
<evidence type="ECO:0000313" key="16">
    <source>
        <dbReference type="EMBL" id="MBB5870619.1"/>
    </source>
</evidence>
<dbReference type="InterPro" id="IPR005130">
    <property type="entry name" value="Ser_deHydtase-like_asu"/>
</dbReference>
<reference evidence="16 17" key="1">
    <citation type="submission" date="2020-08" db="EMBL/GenBank/DDBJ databases">
        <title>Sequencing the genomes of 1000 actinobacteria strains.</title>
        <authorList>
            <person name="Klenk H.-P."/>
        </authorList>
    </citation>
    <scope>NUCLEOTIDE SEQUENCE [LARGE SCALE GENOMIC DNA]</scope>
    <source>
        <strain evidence="16 17">DSM 45362</strain>
    </source>
</reference>
<keyword evidence="7 13" id="KW-0004">4Fe-4S</keyword>
<dbReference type="GO" id="GO:0006094">
    <property type="term" value="P:gluconeogenesis"/>
    <property type="evidence" value="ECO:0007669"/>
    <property type="project" value="UniProtKB-KW"/>
</dbReference>
<keyword evidence="17" id="KW-1185">Reference proteome</keyword>
<dbReference type="EC" id="4.3.1.17" evidence="4 13"/>
<evidence type="ECO:0000256" key="8">
    <source>
        <dbReference type="ARBA" id="ARBA00022723"/>
    </source>
</evidence>
<evidence type="ECO:0000256" key="6">
    <source>
        <dbReference type="ARBA" id="ARBA00022432"/>
    </source>
</evidence>
<keyword evidence="11 13" id="KW-0456">Lyase</keyword>
<dbReference type="Pfam" id="PF03315">
    <property type="entry name" value="SDH_beta"/>
    <property type="match status" value="1"/>
</dbReference>
<dbReference type="GO" id="GO:0051539">
    <property type="term" value="F:4 iron, 4 sulfur cluster binding"/>
    <property type="evidence" value="ECO:0007669"/>
    <property type="project" value="UniProtKB-UniRule"/>
</dbReference>
<dbReference type="NCBIfam" id="TIGR00720">
    <property type="entry name" value="sda_mono"/>
    <property type="match status" value="1"/>
</dbReference>
<evidence type="ECO:0000313" key="17">
    <source>
        <dbReference type="Proteomes" id="UP000587527"/>
    </source>
</evidence>
<dbReference type="FunFam" id="3.30.1330.90:FF:000001">
    <property type="entry name" value="L-serine ammonia-lyase 1"/>
    <property type="match status" value="1"/>
</dbReference>
<comment type="cofactor">
    <cofactor evidence="1 13">
        <name>[4Fe-4S] cluster</name>
        <dbReference type="ChEBI" id="CHEBI:49883"/>
    </cofactor>
</comment>
<protein>
    <recommendedName>
        <fullName evidence="5 13">L-serine dehydratase</fullName>
        <ecNumber evidence="4 13">4.3.1.17</ecNumber>
    </recommendedName>
</protein>
<evidence type="ECO:0000259" key="15">
    <source>
        <dbReference type="Pfam" id="PF03315"/>
    </source>
</evidence>
<evidence type="ECO:0000259" key="14">
    <source>
        <dbReference type="Pfam" id="PF03313"/>
    </source>
</evidence>
<evidence type="ECO:0000256" key="10">
    <source>
        <dbReference type="ARBA" id="ARBA00023014"/>
    </source>
</evidence>
<keyword evidence="6 13" id="KW-0312">Gluconeogenesis</keyword>
<comment type="similarity">
    <text evidence="3 13">Belongs to the iron-sulfur dependent L-serine dehydratase family.</text>
</comment>
<sequence>MISVFDLFKVGIGPSSSHTVGPMRAARTFVGGLKADGQLSDVALISAELFGSLGATGHGHGSDKAVLLGLAGEDPETVDTATADSRAASMLAVGRVELLGVHEASVDLTLHRRRSLPYHPNGMTFTARDGRGDLLRARTYYSVGGGFVVDEAAAGADRIKADDTVVRYPFTTGAELLAHTRETGLSISGVMLANELSWRSEAEVRAGLLHIWQVMRDCVAAGCTNEGTLPGGLKVRRRAAELRRSLLQEAGSISDLDPLRVMDWITLFALAVNEENAAGGRVVTAPTNGAAGIVPAVLHYYTRFVPGASDDGVVRFLLTAAAVGVLFKENASISGAEVGCQGEVGSACSMAAAGLAEVMGGSPAQVENAAEIAMEHNLGLTCDPVGGLVQIPCIERNAVASVKAITAVRLALRGDGEHYVSLDKVIKTMRETGADMKVKYKETSRGGLAVNVIEC</sequence>
<dbReference type="RefSeq" id="WP_184838126.1">
    <property type="nucleotide sequence ID" value="NZ_JACHMN010000002.1"/>
</dbReference>